<evidence type="ECO:0000256" key="6">
    <source>
        <dbReference type="ARBA" id="ARBA00022450"/>
    </source>
</evidence>
<evidence type="ECO:0000256" key="10">
    <source>
        <dbReference type="ARBA" id="ARBA00022737"/>
    </source>
</evidence>
<feature type="active site" description="Proton acceptor; for dehydratase activity" evidence="13">
    <location>
        <position position="3849"/>
    </location>
</feature>
<dbReference type="Pfam" id="PF21089">
    <property type="entry name" value="PKS_DH_N"/>
    <property type="match status" value="1"/>
</dbReference>
<dbReference type="InterPro" id="IPR000873">
    <property type="entry name" value="AMP-dep_synth/lig_dom"/>
</dbReference>
<dbReference type="InterPro" id="IPR016039">
    <property type="entry name" value="Thiolase-like"/>
</dbReference>
<dbReference type="SMART" id="SM00822">
    <property type="entry name" value="PKS_KR"/>
    <property type="match status" value="3"/>
</dbReference>
<evidence type="ECO:0000259" key="16">
    <source>
        <dbReference type="PROSITE" id="PS52004"/>
    </source>
</evidence>
<dbReference type="UniPathway" id="UPA00094"/>
<evidence type="ECO:0000256" key="1">
    <source>
        <dbReference type="ARBA" id="ARBA00001957"/>
    </source>
</evidence>
<dbReference type="InterPro" id="IPR020806">
    <property type="entry name" value="PKS_PP-bd"/>
</dbReference>
<dbReference type="InterPro" id="IPR057326">
    <property type="entry name" value="KR_dom"/>
</dbReference>
<dbReference type="InterPro" id="IPR036736">
    <property type="entry name" value="ACP-like_sf"/>
</dbReference>
<dbReference type="InterPro" id="IPR045851">
    <property type="entry name" value="AMP-bd_C_sf"/>
</dbReference>
<dbReference type="InterPro" id="IPR025110">
    <property type="entry name" value="AMP-bd_C"/>
</dbReference>
<evidence type="ECO:0000256" key="4">
    <source>
        <dbReference type="ARBA" id="ARBA00005194"/>
    </source>
</evidence>
<feature type="region of interest" description="N-terminal hotdog fold" evidence="13">
    <location>
        <begin position="3820"/>
        <end position="3950"/>
    </location>
</feature>
<protein>
    <submittedName>
        <fullName evidence="18">Polyketide synthase</fullName>
    </submittedName>
</protein>
<dbReference type="Pfam" id="PF13193">
    <property type="entry name" value="AMP-binding_C"/>
    <property type="match status" value="1"/>
</dbReference>
<dbReference type="Gene3D" id="3.40.50.980">
    <property type="match status" value="2"/>
</dbReference>
<accession>A0A090AH11</accession>
<dbReference type="Pfam" id="PF00501">
    <property type="entry name" value="AMP-binding"/>
    <property type="match status" value="1"/>
</dbReference>
<dbReference type="CDD" id="cd17646">
    <property type="entry name" value="A_NRPS_AB3403-like"/>
    <property type="match status" value="1"/>
</dbReference>
<dbReference type="InterPro" id="IPR014031">
    <property type="entry name" value="Ketoacyl_synth_C"/>
</dbReference>
<dbReference type="GO" id="GO:0005886">
    <property type="term" value="C:plasma membrane"/>
    <property type="evidence" value="ECO:0007669"/>
    <property type="project" value="TreeGrafter"/>
</dbReference>
<dbReference type="InterPro" id="IPR000415">
    <property type="entry name" value="Nitroreductase-like"/>
</dbReference>
<dbReference type="SUPFAM" id="SSF55469">
    <property type="entry name" value="FMN-dependent nitroreductase-like"/>
    <property type="match status" value="1"/>
</dbReference>
<evidence type="ECO:0000313" key="19">
    <source>
        <dbReference type="Proteomes" id="UP000031623"/>
    </source>
</evidence>
<dbReference type="FunFam" id="3.40.50.12780:FF:000012">
    <property type="entry name" value="Non-ribosomal peptide synthetase"/>
    <property type="match status" value="1"/>
</dbReference>
<keyword evidence="6" id="KW-0596">Phosphopantetheine</keyword>
<dbReference type="GO" id="GO:0016491">
    <property type="term" value="F:oxidoreductase activity"/>
    <property type="evidence" value="ECO:0007669"/>
    <property type="project" value="InterPro"/>
</dbReference>
<evidence type="ECO:0000313" key="18">
    <source>
        <dbReference type="EMBL" id="BAP56499.1"/>
    </source>
</evidence>
<dbReference type="SUPFAM" id="SSF56801">
    <property type="entry name" value="Acetyl-CoA synthetase-like"/>
    <property type="match status" value="1"/>
</dbReference>
<dbReference type="InterPro" id="IPR020845">
    <property type="entry name" value="AMP-binding_CS"/>
</dbReference>
<name>A0A090AH11_9GAMM</name>
<dbReference type="FunFam" id="3.40.47.10:FF:000019">
    <property type="entry name" value="Polyketide synthase type I"/>
    <property type="match status" value="3"/>
</dbReference>
<keyword evidence="7" id="KW-0963">Cytoplasm</keyword>
<dbReference type="SMART" id="SM01294">
    <property type="entry name" value="PKS_PP_betabranch"/>
    <property type="match status" value="1"/>
</dbReference>
<dbReference type="Pfam" id="PF22336">
    <property type="entry name" value="RhiE-like_linker"/>
    <property type="match status" value="4"/>
</dbReference>
<dbReference type="Gene3D" id="2.30.38.10">
    <property type="entry name" value="Luciferase, Domain 3"/>
    <property type="match status" value="1"/>
</dbReference>
<dbReference type="KEGG" id="tig:THII_2202"/>
<comment type="subcellular location">
    <subcellularLocation>
        <location evidence="2">Cytoplasm</location>
    </subcellularLocation>
</comment>
<evidence type="ECO:0000256" key="5">
    <source>
        <dbReference type="ARBA" id="ARBA00006484"/>
    </source>
</evidence>
<dbReference type="Gene3D" id="3.40.366.10">
    <property type="entry name" value="Malonyl-Coenzyme A Acyl Carrier Protein, domain 2"/>
    <property type="match status" value="1"/>
</dbReference>
<feature type="domain" description="Ketosynthase family 3 (KS3)" evidence="16">
    <location>
        <begin position="3208"/>
        <end position="3631"/>
    </location>
</feature>
<dbReference type="InterPro" id="IPR020841">
    <property type="entry name" value="PKS_Beta-ketoAc_synthase_dom"/>
</dbReference>
<dbReference type="InterPro" id="IPR009081">
    <property type="entry name" value="PP-bd_ACP"/>
</dbReference>
<evidence type="ECO:0000256" key="8">
    <source>
        <dbReference type="ARBA" id="ARBA00022553"/>
    </source>
</evidence>
<dbReference type="FunFam" id="3.40.50.980:FF:000001">
    <property type="entry name" value="Non-ribosomal peptide synthetase"/>
    <property type="match status" value="1"/>
</dbReference>
<evidence type="ECO:0000256" key="12">
    <source>
        <dbReference type="ARBA" id="ARBA00054155"/>
    </source>
</evidence>
<dbReference type="PROSITE" id="PS50075">
    <property type="entry name" value="CARRIER"/>
    <property type="match status" value="3"/>
</dbReference>
<evidence type="ECO:0000259" key="15">
    <source>
        <dbReference type="PROSITE" id="PS50075"/>
    </source>
</evidence>
<keyword evidence="10" id="KW-0677">Repeat</keyword>
<dbReference type="CDD" id="cd00833">
    <property type="entry name" value="PKS"/>
    <property type="match status" value="4"/>
</dbReference>
<dbReference type="GO" id="GO:0004312">
    <property type="term" value="F:fatty acid synthase activity"/>
    <property type="evidence" value="ECO:0007669"/>
    <property type="project" value="TreeGrafter"/>
</dbReference>
<dbReference type="Pfam" id="PF00550">
    <property type="entry name" value="PP-binding"/>
    <property type="match status" value="6"/>
</dbReference>
<gene>
    <name evidence="18" type="ORF">THII_2202</name>
</gene>
<evidence type="ECO:0000259" key="17">
    <source>
        <dbReference type="PROSITE" id="PS52019"/>
    </source>
</evidence>
<dbReference type="InterPro" id="IPR049551">
    <property type="entry name" value="PKS_DH_C"/>
</dbReference>
<dbReference type="Gene3D" id="3.30.70.250">
    <property type="entry name" value="Malonyl-CoA ACP transacylase, ACP-binding"/>
    <property type="match status" value="1"/>
</dbReference>
<dbReference type="InterPro" id="IPR036291">
    <property type="entry name" value="NAD(P)-bd_dom_sf"/>
</dbReference>
<dbReference type="InterPro" id="IPR010071">
    <property type="entry name" value="AA_adenyl_dom"/>
</dbReference>
<dbReference type="SUPFAM" id="SSF52151">
    <property type="entry name" value="FabD/lysophospholipase-like"/>
    <property type="match status" value="1"/>
</dbReference>
<dbReference type="SUPFAM" id="SSF53901">
    <property type="entry name" value="Thiolase-like"/>
    <property type="match status" value="4"/>
</dbReference>
<dbReference type="SMART" id="SM00826">
    <property type="entry name" value="PKS_DH"/>
    <property type="match status" value="1"/>
</dbReference>
<reference evidence="18 19" key="1">
    <citation type="journal article" date="2014" name="ISME J.">
        <title>Ecophysiology of Thioploca ingrica as revealed by the complete genome sequence supplemented with proteomic evidence.</title>
        <authorList>
            <person name="Kojima H."/>
            <person name="Ogura Y."/>
            <person name="Yamamoto N."/>
            <person name="Togashi T."/>
            <person name="Mori H."/>
            <person name="Watanabe T."/>
            <person name="Nemoto F."/>
            <person name="Kurokawa K."/>
            <person name="Hayashi T."/>
            <person name="Fukui M."/>
        </authorList>
    </citation>
    <scope>NUCLEOTIDE SEQUENCE [LARGE SCALE GENOMIC DNA]</scope>
</reference>
<dbReference type="Gene3D" id="3.30.300.30">
    <property type="match status" value="1"/>
</dbReference>
<proteinExistence type="inferred from homology"/>
<dbReference type="NCBIfam" id="TIGR01733">
    <property type="entry name" value="AA-adenyl-dom"/>
    <property type="match status" value="1"/>
</dbReference>
<comment type="pathway">
    <text evidence="4">Lipid metabolism; fatty acid biosynthesis.</text>
</comment>
<comment type="cofactor">
    <cofactor evidence="1">
        <name>pantetheine 4'-phosphate</name>
        <dbReference type="ChEBI" id="CHEBI:47942"/>
    </cofactor>
</comment>
<dbReference type="SMART" id="SM00827">
    <property type="entry name" value="PKS_AT"/>
    <property type="match status" value="1"/>
</dbReference>
<feature type="compositionally biased region" description="Polar residues" evidence="14">
    <location>
        <begin position="22"/>
        <end position="33"/>
    </location>
</feature>
<evidence type="ECO:0000256" key="3">
    <source>
        <dbReference type="ARBA" id="ARBA00004792"/>
    </source>
</evidence>
<dbReference type="Pfam" id="PF00698">
    <property type="entry name" value="Acyl_transf_1"/>
    <property type="match status" value="1"/>
</dbReference>
<dbReference type="Gene3D" id="3.40.50.720">
    <property type="entry name" value="NAD(P)-binding Rossmann-like Domain"/>
    <property type="match status" value="3"/>
</dbReference>
<dbReference type="GO" id="GO:0005737">
    <property type="term" value="C:cytoplasm"/>
    <property type="evidence" value="ECO:0007669"/>
    <property type="project" value="UniProtKB-SubCell"/>
</dbReference>
<dbReference type="Pfam" id="PF14765">
    <property type="entry name" value="PS-DH"/>
    <property type="match status" value="1"/>
</dbReference>
<feature type="region of interest" description="Disordered" evidence="14">
    <location>
        <begin position="22"/>
        <end position="45"/>
    </location>
</feature>
<feature type="domain" description="PKS/mFAS DH" evidence="17">
    <location>
        <begin position="3820"/>
        <end position="4126"/>
    </location>
</feature>
<dbReference type="FunFam" id="2.30.38.10:FF:000001">
    <property type="entry name" value="Non-ribosomal peptide synthetase PvdI"/>
    <property type="match status" value="1"/>
</dbReference>
<dbReference type="Pfam" id="PF02801">
    <property type="entry name" value="Ketoacyl-synt_C"/>
    <property type="match status" value="4"/>
</dbReference>
<dbReference type="GO" id="GO:0004315">
    <property type="term" value="F:3-oxoacyl-[acyl-carrier-protein] synthase activity"/>
    <property type="evidence" value="ECO:0007669"/>
    <property type="project" value="InterPro"/>
</dbReference>
<dbReference type="InterPro" id="IPR020807">
    <property type="entry name" value="PKS_DH"/>
</dbReference>
<dbReference type="PANTHER" id="PTHR43775:SF37">
    <property type="entry name" value="SI:DKEY-61P9.11"/>
    <property type="match status" value="1"/>
</dbReference>
<dbReference type="Gene3D" id="3.40.109.10">
    <property type="entry name" value="NADH Oxidase"/>
    <property type="match status" value="2"/>
</dbReference>
<dbReference type="Gene3D" id="1.10.1240.100">
    <property type="match status" value="4"/>
</dbReference>
<dbReference type="Proteomes" id="UP000031623">
    <property type="component" value="Chromosome"/>
</dbReference>
<dbReference type="SMART" id="SM00823">
    <property type="entry name" value="PKS_PP"/>
    <property type="match status" value="6"/>
</dbReference>
<dbReference type="InterPro" id="IPR054514">
    <property type="entry name" value="RhiE-like_linker"/>
</dbReference>
<dbReference type="HOGENOM" id="CLU_222854_0_0_6"/>
<dbReference type="InterPro" id="IPR049900">
    <property type="entry name" value="PKS_mFAS_DH"/>
</dbReference>
<dbReference type="GO" id="GO:0071770">
    <property type="term" value="P:DIM/DIP cell wall layer assembly"/>
    <property type="evidence" value="ECO:0007669"/>
    <property type="project" value="TreeGrafter"/>
</dbReference>
<feature type="domain" description="Carrier" evidence="15">
    <location>
        <begin position="4584"/>
        <end position="4661"/>
    </location>
</feature>
<dbReference type="InterPro" id="IPR049552">
    <property type="entry name" value="PKS_DH_N"/>
</dbReference>
<dbReference type="Gene3D" id="3.40.47.10">
    <property type="match status" value="4"/>
</dbReference>
<dbReference type="PROSITE" id="PS00606">
    <property type="entry name" value="KS3_1"/>
    <property type="match status" value="1"/>
</dbReference>
<dbReference type="Gene3D" id="3.30.70.3290">
    <property type="match status" value="1"/>
</dbReference>
<evidence type="ECO:0000256" key="9">
    <source>
        <dbReference type="ARBA" id="ARBA00022679"/>
    </source>
</evidence>
<feature type="active site" description="Proton donor; for dehydratase activity" evidence="13">
    <location>
        <position position="4026"/>
    </location>
</feature>
<dbReference type="PROSITE" id="PS52004">
    <property type="entry name" value="KS3_2"/>
    <property type="match status" value="4"/>
</dbReference>
<dbReference type="SUPFAM" id="SSF51735">
    <property type="entry name" value="NAD(P)-binding Rossmann-fold domains"/>
    <property type="match status" value="3"/>
</dbReference>
<evidence type="ECO:0000256" key="13">
    <source>
        <dbReference type="PROSITE-ProRule" id="PRU01363"/>
    </source>
</evidence>
<evidence type="ECO:0000256" key="7">
    <source>
        <dbReference type="ARBA" id="ARBA00022490"/>
    </source>
</evidence>
<dbReference type="InterPro" id="IPR014030">
    <property type="entry name" value="Ketoacyl_synth_N"/>
</dbReference>
<dbReference type="Pfam" id="PF00109">
    <property type="entry name" value="ketoacyl-synt"/>
    <property type="match status" value="4"/>
</dbReference>
<dbReference type="EMBL" id="AP014633">
    <property type="protein sequence ID" value="BAP56499.1"/>
    <property type="molecule type" value="Genomic_DNA"/>
</dbReference>
<evidence type="ECO:0000256" key="11">
    <source>
        <dbReference type="ARBA" id="ARBA00023054"/>
    </source>
</evidence>
<dbReference type="Pfam" id="PF08659">
    <property type="entry name" value="KR"/>
    <property type="match status" value="3"/>
</dbReference>
<dbReference type="InterPro" id="IPR016035">
    <property type="entry name" value="Acyl_Trfase/lysoPLipase"/>
</dbReference>
<dbReference type="PROSITE" id="PS52019">
    <property type="entry name" value="PKS_MFAS_DH"/>
    <property type="match status" value="1"/>
</dbReference>
<dbReference type="SUPFAM" id="SSF47336">
    <property type="entry name" value="ACP-like"/>
    <property type="match status" value="6"/>
</dbReference>
<dbReference type="InterPro" id="IPR001227">
    <property type="entry name" value="Ac_transferase_dom_sf"/>
</dbReference>
<sequence>MNLENDMISLQYSDKTILRNLENSDNADNTPNTGHAGDMENSGNSVNPLDRCLHELIETGVKQHPDANALWFKGETLSYDALNRRANQCARYLRELGEGPNQIVAVVMERSVEMMVALLGILKAGAAYLPLDPHYPRKRLNLILADAGVSVVLTQHSFEDQLTDFDGTIINLDNEWDYLAKMPNTDLNPVAAPDDLAYVIYTSGSTGKPKGCMISHKAICNRLIWMQRQYQVTGNDLILQKTPFTFDVSVWELFLPLLSGACLVIAKPKGHQDNVYLIDTITRKGITICHFVPSMLRFFLNQPRVNQCQSLKHVFVSGEALPAELMKQFKRLLPAKLHNLYGPTEAAVDVTYWECTERADNLVPIGRPIPNIQIYILDSDLKPVPTGETGELYIGGIGLAKGYLNRRELTEKTFIKNPFSKNEHSRLYKSGDKARYLRDGNIDYLGRLDFQVKLRGLRIELGEIELTLNAHEAVDQSIVVVKDQDTDDPKLVAYIVTQPDINPKQLREFLKKELPEYMVPNLFVPMANIPVTSHGKADRKSLPWPIRTGDTEPTCLPDPLPEPIDPKPDTSKLVSELVRMFSELLNITKIQANDDLFDLGATSFTMVQVVEKIQNRYGVVIPVNVFLDDPNVAAIAAYLASVLPTQPEEPINGRIVKPKALPPVEAEQTMGKTDPSILNLLLEIFSEMLSNPKITVSDDLFDLGATSFTIVQAIEKIQQRLGVSVPVDVFLDGPRVDAITAYVEKECDKQADKKINCKNSSSSKPAQLLSKSAAIKLQSADFSNTAYDTPMIQRNFSGKTVSFAQFSRFLGLLKPGCVDDKSKYLYPSAGGLNSTQTYLFIKKNGVSSLQEGAYYYHPIEHSLYPLAVPAHIDPAIMGEVNRKRFNQCGFALFLIVQLNAIWPIYKILSPSLSVLDAGYMSQLLLSRGQEFGLTLSPAVGVDFSQIRDMFLLEKSHRFIHCILGGNNANTASSTTDLLTDYLKRTGNGIFDHCKHYTGAETFSDYLNVRNEKPTLPTKPDKKDLKPDAYLRQFSGSFDRIRLEPVPNVDEAYYHARSTKRDYVDQPIPFSQFSLFLSLLAPKRINGQARFLYSSLLGYRLKYYLYIPKNGVEGVPEGVYRYDPERLSLHQVTSALSKNIKMSHYPFNRTHVQKSKFCLFLFAPLADLTPVYKEESTYLALLEAGTVGQLLMDKQAEFEIGICPIGGMRFEKIRSDFEQSDHALQPTDELLHSFVGGQFQVKMPADWHFLATDRQRQLNISDSYQRIERSKTPPTLNQEIAIVGMSGRYPGATNLEEYWDNLKEGISSFSELWFDQAVHYRRNSHHTTTPSDPLSLTQRSSAFRHYAAFLDDVDCFDSLLFNITPAEAKQLDPQERLMLEVVWECLENAGYTSEELNRSTDKVGVFVGAMWNDYQHHAMDNWKHSQTPLAMSHHSAIPSRVSYFFNFNGPCISLDTSCSSALAAIHYACNSLNNKECQAAIVGGVNIMSHPYHHGLLKSLDLLSANGECHPFGVKGSGWIAGEGVGAILIKPKINALKDGDTIHGIIKGSAIGHSGKSTRYGAPHTEKQTESILSAIKNAGISPESISYIEAAAPGASIADAAEMMALKTVFNNSTQSESMIYVGSVKSNIGHLESASAMSQLAKVLLQMKHQHICPTRKMSDLNPMIRIEDSNLKIINQFSPWTPPDGTPRRALINAFGATGTSGHLVVEEYIAPNSVESDPGSQQLITLSAATEPQLMHLAKRLNTFLANASHSLPRLSDIAYTLRIGRVDMSERLAIVTDSHAELQEKLTDYISGSPTPGIYTGSSTENVGFDEKTLLNDLADIAKAWVSGIDYDWKKLFTGNEKRVPLPTYPFAKDRHWIEDNSAETNSPQPEPSAHPPTHYTVTVKQVEFYLKQQVSNVSEIPVSRLDSKALYDQFGMTSQMIIQLTLKLENDFGHLPKTLFFEYQTIHDLAFYFLKNHLNQLSQVIAGQSKGVFDRLYTPSQASSPRKEASKSTKTSASPVAIVGVAGRYPGANNLNEFWDNLKNGVDCISEIPTQRWNHSDYDQEDFAPGTRLSKWGGFMEGVDQFDPLFFNISPREAELMDPQERLFLQTVWEMFEDAGYSRDTCQTVFNRKIGVFVGVMYGEYQLLSPSLYQRGHGTAVGSAYGSIANRISFFFDLKGPSLALDTLCSSSLTALHLAVGSIQSGECNGAIVGGVNVSIHPNKYIRQAQLNMPSTDGRCRSFGEGGNGFIPGEGVGAILLKPMDKAVADNDHIYAIINGTAINHDGKTHGYTVPNPNAQAEMIADALKKANIDPRQISYVEAHGTGTALGDPVEIAGLTQAFGNLKNRPRTCAIGSVKSNIGHLESAAGIAGLTKILLQFKHRQLVPSLHSKTLNPNIDFETGPFYVQQALTEWKYPRIACISSFGAGGANAHAILSEYCDKSAPTKSQANSKTDSNTPSVFMIPLSAKNRDRLGEVAKRLLEFVQSEVNENTIDRPTLAQIAYTLQVGRDALEERLGMVVHSTQELEEKLKQFLAGEQTGDGIYLGRVKHAQEAVFETEDDLWAVLKKWVDQNKLSNILELWVKGVTVDWNKLVGLNPPKKISLPTYPFANDRYWVPEPTPQTRAPSHQTETEIKKTGRNEVDDNKSNTHSKLLAIPVWREAPIQKNQGKQLNLLRQIILCELPQINGQIVESHFPEGRCIKLTSNESTIDGRLTEYAIQCFFHIRQIIDQNQQTTQNKSNTLIQLIIPNEAEAILFTALSGLFKTATLEHPRILGQVLQVSPAETTQSLLEKLIDNSQPPQDDVVRYTDLKRFVTDWKIMGDPKEVTQYGFRDKGVYLITGGLGGLGRIFVNEIVQQTHYSTLILTGRSELSLEKQTVLKRLQEQNKTIHIEYRQTNVNEHRPVTELIKSICDQYGTLIGIIHCAGSICDNLIVNKSEDEFRQVLAPKVSGTLNLDRATADLDLELFVLFSSLSGVTGNLGQADYAVANGFLDQFAHYRTQLVAANQRRGMTISINWPLWEEGGMDIDEVSKRMMIQSTGLIPLQTTTGIQSFYKCIAITQPQIMVMEGSFEKINNAFFSGHTMPHLAQESQTVPAPVDPKILREKTLYQIKRLFGEVIKLPAAQVDEAEPLESYGIDSVMIAHLNQKLMEVFGDISRTLLFEYQTLNELTDYFVADFSATCGAWTKLDRWQEKVSLPNSIPQPNDTNQAYIHLPEHRFDPIAIVGISGLYPQADTLERYWENLKSGKNCITEIPANRWSLDSFYEPEIQKAVDKGKSYSKWGGFLDSFANFDPLFFNISPREAKQMDPQERLFLQASWQAMENAGYTRSIFKEVYKKRVGVFAGITRTGFNMYGYYTSFCSVANRLSFFLDLQGPSMPVDTMCSSSLTAIHEACRYIHSGECELAFAGGVNLYLHPSGYVSLCSQRMLSEDGLCKSFGFGGNGFVPGEGVGVVILKRLSSAIADRDTIHAVIRATHVNHGGKTNGYTVPNPTAQADLIRHTLDKAGLTADQISYVEAHGTGTELGDPIEITGLRQAFQKDTQATGFCKIGSVKSNIGHLESAAGIAGLTKTILQMKHGQVAPSLHAQTLNPNIRFETTPFVVNQTLSDWEQPMYNGKPAPRRAGISSFGAGGSNAHIIVEEYMEETLEQSAEPTDAVIIPLSARTKAQLKQRASSLLTYLESTSPHLTAMAYTLQTGREAMEERLGVIVNSVSELKETLAAFCSGAVNIENFYQGRVKDNKKILGLFSSNEELQEAVDKWIQRKKLSDLLKIWVKGLNVDWNKLYVTTPPKRLNLPTYPFANDQYWLSDQQTQLDVRQSEKSEVNNLVIHPLLHQNTSNLLKQRYSTTLTGDEFFLADHQVNGERILPGVSYLEMSRAAVENASEPVTNGTILRLKNVVWPQPVVVNRSAQTVHISLFNGNPTGSASGQIHYEVYSNSETDDTTPRIHSQGVAEFTEQGKTVPLDVATLRNQMQHGTINASQCYQTFKRIGLDYGPSFQSIQKIYRGENQALAEISLPEAVQNTGKDYVLHPSIMDAALQTSIALLPASAICSGTDEETVSGDPVSAKAALPFAIESIDIQGPCTRNMIAWTRLAEGSALSKTVQKIDIDLCDEVGNIAVKIRGYNSRVLDGAVNTIKPTTSVGTLLATPTWKEIPAIAELPSLTVTDHYVWLGGFSEITPSEIESSLTGSVCLALNSLDSVSGTADTQFTDIAVTCFQKIQDVIAKQPQGNILIQLVVPDTGKDALLVGLGGLLKTAMLENPKLIGQVIQLDRQETYKTMVTKLRENIATPKDFRIRYRNALRWVSQWEQTPQTPLTGYHRFKDQGVYLITGGLGGLGVIFAKEMLKTTQNGSLILTGRSSLSEKNQPILAELVRLGKAHSHSVEYIVADISNAEPVQELIEHIQQTHYSLTGIIHSAGLIRDSFILKKTVDQFRAVLSPKVSGTMNLDRATQTIDLEMFVLFSSIAAPFGNFGQADYAIANGFMDQFAWFRNQLVEQGQRRGKTLAINWPFWRSGGMQIDAASESVMKALSGMHPMETSEGISAFYHALEIPGSQLLVMAGNPAQLTSFLANTSLSPLNEPERDMDTNRLMPKLRAVLLQTIAEILQLNAQDINEIDPNSEFNEFGFDSISLTDFANQLNRKFLLELAPTLFFEHPTLNRLSDYLGNEYGPQFAKYFKIEQTPVRSLSQTVQRSGSVKIASPSVVSTQLQVTTDPLEPLAIIGISGCFPKAETIDEFWENLVQETDCISEIPKDRWDWEAMYGDPQKEVNRSNIKWGGFLRSIAEFDPLFFGISPKEAELMDPQQRLLMTHLYWALEDAGYSPQAISGTKTGIFVGTGSSGYSGLVDRAGIAIEGYTSTGLVPSMGPNRLSYFLNLHGPSTPVETACSSSLIAIHRAVQAIREGACTAAFVGGVNAIVAPEVHISFNKAGMLCEDGRCKTFSSQANGYVRGEGAGILFIKPLTQAEADGDHIYGLIRATSENHGGRANSLTSPNPNAQAELIQTVYKRAGIDPKTVGYIETHGTGTELGDPIEINGLKLAFNELFKQFGENTSERAFCGLGSVKTNIGHLELAAGIAGVIKVLLQLKHKRLVKSLHCDTLNPYIDLKNSPFYIVQEAAEWTPITDQTGHALPRRAGVSSFGFGGSNAHIVLEEYITPKTATNTPPTTKTDSTNAMIIPLSAKTPEQLQQRIRQLLSFIRTNPIVNLESLAYTLQVGRDAMTERFGLIVHSVQELKTALESYLSGDTPENCFLGQTKRMDDNDTVPLSADKTGILARWVNGLAFDWHRIYGTPTPKRISLPTYPFATDRYWVTEQPDSSMPDTSMPERQWLFLKDQWVDAPIDATNRQKNLKTYRGKQLLCVYSDPAEFDRFCNIFSEMVTPLVGTDFIDLKGISIDALAMDFPEAVPAVVFYLGANRSILDSHQANENPVKAAFDLSQILMKTGWGARVDIYYVYDGSATHPPIEIKGLSGFFRSAMMENPNHVWNMLEFNSDGSFFSKFHAVLSEWLYVPFQENKAFAEVSYKNSHRQIRTLQETSLEASKNSQFKPGGVYLIIGGLGTLGMLLCEKLASEYGAHLIILTQTPLEHTKEKQCKKLESLGATVDHYSVDIGDERHFRETYQAIKQKVDVINGVIHLARSINDELILLRTWESFAKIIRTKVQGTIFLDAITAQEPLDFFILYSSMAAFGIKGASDYGYSTAFQNSFAYYRNQLQASSKRSGITISQCWGAWTIDVHRPATRDQEIKEAGFEMITIKDAFPRIKASTTYQHSMLGMMLVSDYEKAKKALGLTGKDLTPSPDIMNLNNLETHVRWWEEQAKQGVPITVQTIKKVIAFDAIKSLTPELTDRIYQLLLPEEKEASLPEEKETIPIEPSSLLHAKTVDYIKSVFKELLKLKPDNVKENEPFNTYGINSITMMILLNRFESVFGNLPKSLRKNCKTVNELSHYFINKHRDTLTALLMPEQKVTYSNQIKPETPQAGTVRNQPFIIFMFPGLGDHYVNMGKGLYQTEPVFKKAVDTCCELCQPFLETDLWEVLYPSKASPKKKTLSLRELMGRGEQPQEAISAKINQTIYAHLTVFIVEYALSKLWIDRGIRPHAMIGQSLGEYVAACVSGVFSLKDSLRILLERAKLIEVLPPGGMLALYLPEQDLLSMLPRELSLAVVGTPSTCIVAGPEKSISEFETSLLSQKIVCRRLPVTHAFHSDMMLPIKDKFIAFMKQITPLAPTIPYISNVTGTWITDQQINDWGYWCSHICQTVQFADGIGELLKKPNALFLEVGPGQGLSSFVFQHPDAKNLSETSVLSSLPGAYESQPDETFWLSQLHKLNSPIGPRKG</sequence>
<dbReference type="InterPro" id="IPR013968">
    <property type="entry name" value="PKS_KR"/>
</dbReference>
<feature type="region of interest" description="C-terminal hotdog fold" evidence="13">
    <location>
        <begin position="3964"/>
        <end position="4126"/>
    </location>
</feature>
<dbReference type="InterPro" id="IPR014043">
    <property type="entry name" value="Acyl_transferase_dom"/>
</dbReference>
<dbReference type="SMART" id="SM00825">
    <property type="entry name" value="PKS_KS"/>
    <property type="match status" value="4"/>
</dbReference>
<comment type="pathway">
    <text evidence="3">Antibiotic biosynthesis.</text>
</comment>
<feature type="domain" description="Ketosynthase family 3 (KS3)" evidence="16">
    <location>
        <begin position="1276"/>
        <end position="1711"/>
    </location>
</feature>
<dbReference type="InterPro" id="IPR018201">
    <property type="entry name" value="Ketoacyl_synth_AS"/>
</dbReference>
<dbReference type="Gene3D" id="1.10.1200.10">
    <property type="entry name" value="ACP-like"/>
    <property type="match status" value="6"/>
</dbReference>
<dbReference type="Gene3D" id="3.10.129.110">
    <property type="entry name" value="Polyketide synthase dehydratase"/>
    <property type="match status" value="1"/>
</dbReference>
<dbReference type="STRING" id="40754.THII_2202"/>
<dbReference type="CDD" id="cd08953">
    <property type="entry name" value="KR_2_SDR_x"/>
    <property type="match status" value="2"/>
</dbReference>
<dbReference type="PROSITE" id="PS00455">
    <property type="entry name" value="AMP_BINDING"/>
    <property type="match status" value="1"/>
</dbReference>
<feature type="domain" description="Ketosynthase family 3 (KS3)" evidence="16">
    <location>
        <begin position="2003"/>
        <end position="2425"/>
    </location>
</feature>
<dbReference type="PANTHER" id="PTHR43775">
    <property type="entry name" value="FATTY ACID SYNTHASE"/>
    <property type="match status" value="1"/>
</dbReference>
<feature type="domain" description="Carrier" evidence="15">
    <location>
        <begin position="568"/>
        <end position="643"/>
    </location>
</feature>
<evidence type="ECO:0000256" key="14">
    <source>
        <dbReference type="SAM" id="MobiDB-lite"/>
    </source>
</evidence>
<dbReference type="InterPro" id="IPR050091">
    <property type="entry name" value="PKS_NRPS_Biosynth_Enz"/>
</dbReference>
<keyword evidence="9" id="KW-0808">Transferase</keyword>
<keyword evidence="8" id="KW-0597">Phosphoprotein</keyword>
<feature type="domain" description="Carrier" evidence="15">
    <location>
        <begin position="672"/>
        <end position="747"/>
    </location>
</feature>
<dbReference type="CDD" id="cd02142">
    <property type="entry name" value="McbC_SagB-like_oxidoreductase"/>
    <property type="match status" value="1"/>
</dbReference>
<comment type="function">
    <text evidence="12">Involved in production of the polyketide antibiotic thailandamide.</text>
</comment>
<dbReference type="GO" id="GO:0031177">
    <property type="term" value="F:phosphopantetheine binding"/>
    <property type="evidence" value="ECO:0007669"/>
    <property type="project" value="InterPro"/>
</dbReference>
<keyword evidence="11" id="KW-0175">Coiled coil</keyword>
<dbReference type="GO" id="GO:0006633">
    <property type="term" value="P:fatty acid biosynthetic process"/>
    <property type="evidence" value="ECO:0007669"/>
    <property type="project" value="UniProtKB-UniPathway"/>
</dbReference>
<dbReference type="InterPro" id="IPR042104">
    <property type="entry name" value="PKS_dehydratase_sf"/>
</dbReference>
<organism evidence="18 19">
    <name type="scientific">Thioploca ingrica</name>
    <dbReference type="NCBI Taxonomy" id="40754"/>
    <lineage>
        <taxon>Bacteria</taxon>
        <taxon>Pseudomonadati</taxon>
        <taxon>Pseudomonadota</taxon>
        <taxon>Gammaproteobacteria</taxon>
        <taxon>Thiotrichales</taxon>
        <taxon>Thiotrichaceae</taxon>
        <taxon>Thioploca</taxon>
    </lineage>
</organism>
<keyword evidence="19" id="KW-1185">Reference proteome</keyword>
<dbReference type="FunFam" id="3.40.50.980:FF:000002">
    <property type="entry name" value="Enterobactin synthetase component F"/>
    <property type="match status" value="1"/>
</dbReference>
<evidence type="ECO:0000256" key="2">
    <source>
        <dbReference type="ARBA" id="ARBA00004496"/>
    </source>
</evidence>
<comment type="similarity">
    <text evidence="5">Belongs to the short-chain dehydrogenases/reductases (SDR) family.</text>
</comment>
<feature type="domain" description="Ketosynthase family 3 (KS3)" evidence="16">
    <location>
        <begin position="4708"/>
        <end position="5145"/>
    </location>
</feature>